<evidence type="ECO:0000313" key="2">
    <source>
        <dbReference type="Proteomes" id="UP000031668"/>
    </source>
</evidence>
<accession>A0A0C2NFE2</accession>
<gene>
    <name evidence="1" type="ORF">RF11_12269</name>
</gene>
<name>A0A0C2NFE2_THEKT</name>
<organism evidence="1 2">
    <name type="scientific">Thelohanellus kitauei</name>
    <name type="common">Myxosporean</name>
    <dbReference type="NCBI Taxonomy" id="669202"/>
    <lineage>
        <taxon>Eukaryota</taxon>
        <taxon>Metazoa</taxon>
        <taxon>Cnidaria</taxon>
        <taxon>Myxozoa</taxon>
        <taxon>Myxosporea</taxon>
        <taxon>Bivalvulida</taxon>
        <taxon>Platysporina</taxon>
        <taxon>Myxobolidae</taxon>
        <taxon>Thelohanellus</taxon>
    </lineage>
</organism>
<comment type="caution">
    <text evidence="1">The sequence shown here is derived from an EMBL/GenBank/DDBJ whole genome shotgun (WGS) entry which is preliminary data.</text>
</comment>
<reference evidence="1 2" key="1">
    <citation type="journal article" date="2014" name="Genome Biol. Evol.">
        <title>The genome of the myxosporean Thelohanellus kitauei shows adaptations to nutrient acquisition within its fish host.</title>
        <authorList>
            <person name="Yang Y."/>
            <person name="Xiong J."/>
            <person name="Zhou Z."/>
            <person name="Huo F."/>
            <person name="Miao W."/>
            <person name="Ran C."/>
            <person name="Liu Y."/>
            <person name="Zhang J."/>
            <person name="Feng J."/>
            <person name="Wang M."/>
            <person name="Wang M."/>
            <person name="Wang L."/>
            <person name="Yao B."/>
        </authorList>
    </citation>
    <scope>NUCLEOTIDE SEQUENCE [LARGE SCALE GENOMIC DNA]</scope>
    <source>
        <strain evidence="1">Wuqing</strain>
    </source>
</reference>
<keyword evidence="2" id="KW-1185">Reference proteome</keyword>
<dbReference type="EMBL" id="JWZT01001136">
    <property type="protein sequence ID" value="KII72727.1"/>
    <property type="molecule type" value="Genomic_DNA"/>
</dbReference>
<sequence>MFKNLFKKSVVIGHHKRRYWSSRVTLLVVTDDFIGRKTRYRDTKKLMKNEAAFFSSYRYRFLDLSLSEVSRLPVGYLTNRGPTISGCGASLILSTQLTYAIYEPLTKYCACIVYFTHFTYGLSEQENGPSSRKPG</sequence>
<dbReference type="Proteomes" id="UP000031668">
    <property type="component" value="Unassembled WGS sequence"/>
</dbReference>
<evidence type="ECO:0000313" key="1">
    <source>
        <dbReference type="EMBL" id="KII72727.1"/>
    </source>
</evidence>
<dbReference type="AlphaFoldDB" id="A0A0C2NFE2"/>
<protein>
    <submittedName>
        <fullName evidence="1">Uncharacterized protein</fullName>
    </submittedName>
</protein>
<proteinExistence type="predicted"/>